<feature type="compositionally biased region" description="Basic and acidic residues" evidence="5">
    <location>
        <begin position="1604"/>
        <end position="1634"/>
    </location>
</feature>
<feature type="region of interest" description="Disordered" evidence="5">
    <location>
        <begin position="583"/>
        <end position="641"/>
    </location>
</feature>
<evidence type="ECO:0000256" key="3">
    <source>
        <dbReference type="ARBA" id="ARBA00025878"/>
    </source>
</evidence>
<feature type="compositionally biased region" description="Basic and acidic residues" evidence="5">
    <location>
        <begin position="1051"/>
        <end position="1072"/>
    </location>
</feature>
<feature type="compositionally biased region" description="Basic and acidic residues" evidence="5">
    <location>
        <begin position="593"/>
        <end position="609"/>
    </location>
</feature>
<dbReference type="InParanoid" id="C3YKR5"/>
<feature type="region of interest" description="Disordered" evidence="5">
    <location>
        <begin position="1466"/>
        <end position="1539"/>
    </location>
</feature>
<feature type="compositionally biased region" description="Basic and acidic residues" evidence="5">
    <location>
        <begin position="661"/>
        <end position="691"/>
    </location>
</feature>
<feature type="compositionally biased region" description="Basic and acidic residues" evidence="5">
    <location>
        <begin position="1579"/>
        <end position="1588"/>
    </location>
</feature>
<comment type="similarity">
    <text evidence="1">Belongs to the 5'-AMP-activated protein kinase beta subunit family.</text>
</comment>
<feature type="compositionally biased region" description="Basic and acidic residues" evidence="5">
    <location>
        <begin position="621"/>
        <end position="641"/>
    </location>
</feature>
<feature type="region of interest" description="Disordered" evidence="5">
    <location>
        <begin position="311"/>
        <end position="461"/>
    </location>
</feature>
<feature type="region of interest" description="Disordered" evidence="5">
    <location>
        <begin position="728"/>
        <end position="840"/>
    </location>
</feature>
<organism>
    <name type="scientific">Branchiostoma floridae</name>
    <name type="common">Florida lancelet</name>
    <name type="synonym">Amphioxus</name>
    <dbReference type="NCBI Taxonomy" id="7739"/>
    <lineage>
        <taxon>Eukaryota</taxon>
        <taxon>Metazoa</taxon>
        <taxon>Chordata</taxon>
        <taxon>Cephalochordata</taxon>
        <taxon>Leptocardii</taxon>
        <taxon>Amphioxiformes</taxon>
        <taxon>Branchiostomatidae</taxon>
        <taxon>Branchiostoma</taxon>
    </lineage>
</organism>
<feature type="compositionally biased region" description="Basic and acidic residues" evidence="5">
    <location>
        <begin position="1392"/>
        <end position="1406"/>
    </location>
</feature>
<dbReference type="SUPFAM" id="SSF81296">
    <property type="entry name" value="E set domains"/>
    <property type="match status" value="2"/>
</dbReference>
<feature type="region of interest" description="Disordered" evidence="5">
    <location>
        <begin position="1651"/>
        <end position="1692"/>
    </location>
</feature>
<dbReference type="STRING" id="7739.C3YKR5"/>
<proteinExistence type="inferred from homology"/>
<feature type="compositionally biased region" description="Basic and acidic residues" evidence="5">
    <location>
        <begin position="876"/>
        <end position="890"/>
    </location>
</feature>
<dbReference type="EMBL" id="GG666523">
    <property type="protein sequence ID" value="EEN59133.1"/>
    <property type="molecule type" value="Genomic_DNA"/>
</dbReference>
<feature type="compositionally biased region" description="Low complexity" evidence="5">
    <location>
        <begin position="329"/>
        <end position="347"/>
    </location>
</feature>
<evidence type="ECO:0000256" key="2">
    <source>
        <dbReference type="ARBA" id="ARBA00025180"/>
    </source>
</evidence>
<evidence type="ECO:0000256" key="5">
    <source>
        <dbReference type="SAM" id="MobiDB-lite"/>
    </source>
</evidence>
<feature type="region of interest" description="Disordered" evidence="5">
    <location>
        <begin position="1222"/>
        <end position="1261"/>
    </location>
</feature>
<feature type="compositionally biased region" description="Polar residues" evidence="5">
    <location>
        <begin position="1250"/>
        <end position="1261"/>
    </location>
</feature>
<feature type="compositionally biased region" description="Basic and acidic residues" evidence="5">
    <location>
        <begin position="1660"/>
        <end position="1688"/>
    </location>
</feature>
<feature type="region of interest" description="Disordered" evidence="5">
    <location>
        <begin position="126"/>
        <end position="165"/>
    </location>
</feature>
<comment type="subunit">
    <text evidence="3">AMPK is a heterotrimer of an alpha catalytic subunit (PRKAA1 or PRKAA2), a beta (PRKAB1 or PRKAB2) and a gamma non-catalytic subunits (PRKAG1, PRKAG2 or PRKAG3). Interacts with FNIP1 and FNIP2.</text>
</comment>
<comment type="function">
    <text evidence="2">Non-catalytic subunit of AMP-activated protein kinase (AMPK), an energy sensor protein kinase that plays a key role in regulating cellular energy metabolism. In response to reduction of intracellular ATP levels, AMPK activates energy-producing pathways and inhibits energy-consuming processes: inhibits protein, carbohydrate and lipid biosynthesis, as well as cell growth and proliferation. AMPK acts via direct phosphorylation of metabolic enzymes, and by longer-term effects via phosphorylation of transcription regulators. Also acts as a regulator of cellular polarity by remodeling the actin cytoskeleton; probably by indirectly activating myosin. Beta non-catalytic subunit acts as a scaffold on which the AMPK complex assembles, via its C-terminus that bridges alpha (PRKAA1 or PRKAA2) and gamma subunits (PRKAG1, PRKAG2 or PRKAG3).</text>
</comment>
<dbReference type="InterPro" id="IPR050827">
    <property type="entry name" value="CRP1_MDG1_kinase"/>
</dbReference>
<dbReference type="eggNOG" id="KOG1616">
    <property type="taxonomic scope" value="Eukaryota"/>
</dbReference>
<dbReference type="Pfam" id="PF16561">
    <property type="entry name" value="AMPK1_CBM"/>
    <property type="match status" value="2"/>
</dbReference>
<feature type="domain" description="AMP-activated protein kinase glycogen-binding" evidence="6">
    <location>
        <begin position="470"/>
        <end position="553"/>
    </location>
</feature>
<feature type="compositionally biased region" description="Polar residues" evidence="5">
    <location>
        <begin position="861"/>
        <end position="871"/>
    </location>
</feature>
<evidence type="ECO:0000313" key="7">
    <source>
        <dbReference type="EMBL" id="EEN59133.1"/>
    </source>
</evidence>
<feature type="compositionally biased region" description="Basic and acidic residues" evidence="5">
    <location>
        <begin position="930"/>
        <end position="939"/>
    </location>
</feature>
<feature type="compositionally biased region" description="Polar residues" evidence="5">
    <location>
        <begin position="282"/>
        <end position="293"/>
    </location>
</feature>
<feature type="region of interest" description="Disordered" evidence="5">
    <location>
        <begin position="1382"/>
        <end position="1445"/>
    </location>
</feature>
<feature type="compositionally biased region" description="Basic and acidic residues" evidence="5">
    <location>
        <begin position="820"/>
        <end position="840"/>
    </location>
</feature>
<feature type="region of interest" description="Disordered" evidence="5">
    <location>
        <begin position="1551"/>
        <end position="1637"/>
    </location>
</feature>
<feature type="region of interest" description="Disordered" evidence="5">
    <location>
        <begin position="858"/>
        <end position="940"/>
    </location>
</feature>
<evidence type="ECO:0000256" key="1">
    <source>
        <dbReference type="ARBA" id="ARBA00010926"/>
    </source>
</evidence>
<dbReference type="InterPro" id="IPR032640">
    <property type="entry name" value="AMPK1_CBM"/>
</dbReference>
<dbReference type="InterPro" id="IPR014756">
    <property type="entry name" value="Ig_E-set"/>
</dbReference>
<feature type="compositionally biased region" description="Basic and acidic residues" evidence="5">
    <location>
        <begin position="1080"/>
        <end position="1096"/>
    </location>
</feature>
<name>C3YKR5_BRAFL</name>
<dbReference type="PANTHER" id="PTHR10343">
    <property type="entry name" value="5'-AMP-ACTIVATED PROTEIN KINASE , BETA SUBUNIT"/>
    <property type="match status" value="1"/>
</dbReference>
<evidence type="ECO:0000256" key="4">
    <source>
        <dbReference type="ARBA" id="ARBA00040010"/>
    </source>
</evidence>
<feature type="region of interest" description="Disordered" evidence="5">
    <location>
        <begin position="224"/>
        <end position="299"/>
    </location>
</feature>
<accession>C3YKR5</accession>
<feature type="region of interest" description="Disordered" evidence="5">
    <location>
        <begin position="1296"/>
        <end position="1334"/>
    </location>
</feature>
<feature type="domain" description="AMP-activated protein kinase glycogen-binding" evidence="6">
    <location>
        <begin position="35"/>
        <end position="116"/>
    </location>
</feature>
<feature type="compositionally biased region" description="Acidic residues" evidence="5">
    <location>
        <begin position="1007"/>
        <end position="1017"/>
    </location>
</feature>
<dbReference type="InterPro" id="IPR013783">
    <property type="entry name" value="Ig-like_fold"/>
</dbReference>
<dbReference type="CDD" id="cd02859">
    <property type="entry name" value="E_set_AMPKbeta_like_N"/>
    <property type="match status" value="2"/>
</dbReference>
<feature type="compositionally biased region" description="Basic and acidic residues" evidence="5">
    <location>
        <begin position="352"/>
        <end position="367"/>
    </location>
</feature>
<feature type="region of interest" description="Disordered" evidence="5">
    <location>
        <begin position="957"/>
        <end position="1110"/>
    </location>
</feature>
<gene>
    <name evidence="7" type="ORF">BRAFLDRAFT_63244</name>
</gene>
<protein>
    <recommendedName>
        <fullName evidence="4">5'-AMP-activated protein kinase subunit beta-1</fullName>
    </recommendedName>
</protein>
<reference evidence="7" key="1">
    <citation type="journal article" date="2008" name="Nature">
        <title>The amphioxus genome and the evolution of the chordate karyotype.</title>
        <authorList>
            <consortium name="US DOE Joint Genome Institute (JGI-PGF)"/>
            <person name="Putnam N.H."/>
            <person name="Butts T."/>
            <person name="Ferrier D.E.K."/>
            <person name="Furlong R.F."/>
            <person name="Hellsten U."/>
            <person name="Kawashima T."/>
            <person name="Robinson-Rechavi M."/>
            <person name="Shoguchi E."/>
            <person name="Terry A."/>
            <person name="Yu J.-K."/>
            <person name="Benito-Gutierrez E.L."/>
            <person name="Dubchak I."/>
            <person name="Garcia-Fernandez J."/>
            <person name="Gibson-Brown J.J."/>
            <person name="Grigoriev I.V."/>
            <person name="Horton A.C."/>
            <person name="de Jong P.J."/>
            <person name="Jurka J."/>
            <person name="Kapitonov V.V."/>
            <person name="Kohara Y."/>
            <person name="Kuroki Y."/>
            <person name="Lindquist E."/>
            <person name="Lucas S."/>
            <person name="Osoegawa K."/>
            <person name="Pennacchio L.A."/>
            <person name="Salamov A.A."/>
            <person name="Satou Y."/>
            <person name="Sauka-Spengler T."/>
            <person name="Schmutz J."/>
            <person name="Shin-I T."/>
            <person name="Toyoda A."/>
            <person name="Bronner-Fraser M."/>
            <person name="Fujiyama A."/>
            <person name="Holland L.Z."/>
            <person name="Holland P.W.H."/>
            <person name="Satoh N."/>
            <person name="Rokhsar D.S."/>
        </authorList>
    </citation>
    <scope>NUCLEOTIDE SEQUENCE [LARGE SCALE GENOMIC DNA]</scope>
    <source>
        <strain evidence="7">S238N-H82</strain>
        <tissue evidence="7">Testes</tissue>
    </source>
</reference>
<dbReference type="Gene3D" id="2.60.40.10">
    <property type="entry name" value="Immunoglobulins"/>
    <property type="match status" value="2"/>
</dbReference>
<feature type="compositionally biased region" description="Polar residues" evidence="5">
    <location>
        <begin position="610"/>
        <end position="620"/>
    </location>
</feature>
<feature type="compositionally biased region" description="Polar residues" evidence="5">
    <location>
        <begin position="970"/>
        <end position="979"/>
    </location>
</feature>
<feature type="compositionally biased region" description="Basic and acidic residues" evidence="5">
    <location>
        <begin position="1232"/>
        <end position="1246"/>
    </location>
</feature>
<feature type="compositionally biased region" description="Basic and acidic residues" evidence="5">
    <location>
        <begin position="1480"/>
        <end position="1508"/>
    </location>
</feature>
<feature type="compositionally biased region" description="Basic and acidic residues" evidence="5">
    <location>
        <begin position="1414"/>
        <end position="1445"/>
    </location>
</feature>
<feature type="region of interest" description="Disordered" evidence="5">
    <location>
        <begin position="661"/>
        <end position="712"/>
    </location>
</feature>
<feature type="compositionally biased region" description="Basic and acidic residues" evidence="5">
    <location>
        <begin position="1556"/>
        <end position="1568"/>
    </location>
</feature>
<dbReference type="PANTHER" id="PTHR10343:SF84">
    <property type="entry name" value="5'-AMP-ACTIVATED PROTEIN KINASE SUBUNIT BETA-1"/>
    <property type="match status" value="1"/>
</dbReference>
<sequence>MARAPLPSANGERTTVNWHDHQVTALKPDPPECPPVKLVWCGDISGEVGVMGSWDGWSKVWKLNRSEKGEYSVALKIPCGQHEYKFLVNNTWFHDETKPTVSNSFGTLNNLVNVVKLSNGQAKAGINGAHKKSIPDDIPNKTNKPLKPSEPTLPNKTANESLDGYKQKATTATTATTTTPQIQEICKLETAKLKESCKTKTTTVTSNNVTGPQIPQEIRKPEEVSFGDTGFGQHAKPTSNGPADSVQGKGEVSNKEPMLQTCPVPKTTASRASRPVVPPKPGNSTTATPSSAVNPDPLLTTKATSKDVCVVEPVQQKCPQSQTTAYRVPPAKSLPKAPTKATTTAPPQNARARPEVPPKRTADKTGRPEVGTVGGTRNPEAAPPTARNTFKQPPATKPKPTQKRVVTSQAASRTAAKTVDGKGPSSQSGQAETRSKRSRAKMADRTKECSPLTAERSSTAVKAGAEDSVPVTFVLSSKGRTSGDVVILGSWDDWSQARKLENKEDTLEACLDLPSGDYEYKFKMGKTWFCDTTKPVVPNVFGTLNNYIEVVKETDGGSATSFPETVQVTHLDPEILQQALAKVSEETQTSEVEIEKTDERSTAGGDDKNSTTFVEEQTPIQEDKVSEEKETSKDGVEKTDESTIAECVRISATCVEEKTIQENKVSEEKEAPEDKIETTDESGIAEKDDKISPTCSEEQTIQEDTEPTATVAPQQFVIQDSLMSICMTPDMPPPVISKQATHEDKDFSEETVSQGRKRDEPTVCVCRKPVPIPVRPVPQETTSNDVIESESEAITETASQDETAAEGSEDTSQKSNETAQQHEEVVKEEQPELTMETRVENFDQTAVSVVERLEEKDDIKTTAQETTQMVETITPDVEKESKERVTPDSVEKEEDNTVPEAIMIKDTTGKGVAFVEKEAKPDERAEDEETVSREGKTDEPVICICYKPTPVTLVLSPETTSEDAIEPKSVATTDTTSPDKTVGDIAEGTDKKPDETAQQQEVKVVEEQPESSVDEEDGKPVEQAADDNVQKVESVEVSMETPLRDEEVEIIDEKREEVVQDIKEKPDQKVSNEETPQNEATERPDLDVSDKSEEKTSSQTTHPDQAADEDVIDIVVQSVDETVVKAAPAAGETFEENIHTEVTLPDETIKTTVPCTVAAPEEIDETNVWPPQEITIQEAVTNLETAVITESPTQDKDDTAADFVAATDELAASEIQRRVTDSVQEVSPQIAEKVEDQDATATKKDEESSEIPQSEGTTHDTVLVTSEDVYEKGHSEISPTKEPVEVIVLDTVEKLDDTTQTETPPALPTGVADTAEKVTSKTAPTFEPTQKDAPDIAEEVKVITVKITKEPQTGKPFKAAALQSKTYAQAVKDSFPKVEKTVQENGDMSDVGETHKETPPKDKSVDETVPENVELPKEEVTEMLPSEKVEEKVSEKEELTKEEIHIDAPSEDIIIKTIVEPQSVEFGEEKVHTETPPPDKPVERVVSEKTEEPKMEIHTETPPEDKTPENTVQQQQVEVVEEEKEEQQVEVVEEEKEEVQVVVQEKVQTETLSPDKTVETKVSEKMEGLEEEVSIETPPEDKTVKETVKPQVSEVVEETIQTEAPDKPVDEKVSEKVEEAKEEIHTEAPPEDKIIMTTVQPQNVEVVKETIHTETPPPDKPVDEKVSEKVEVPKEEIHTETPPEDKTVETTVQTQRWRCQKIQFTQKLHRPKKQLR</sequence>
<evidence type="ECO:0000259" key="6">
    <source>
        <dbReference type="Pfam" id="PF16561"/>
    </source>
</evidence>